<dbReference type="SUPFAM" id="SSF53335">
    <property type="entry name" value="S-adenosyl-L-methionine-dependent methyltransferases"/>
    <property type="match status" value="1"/>
</dbReference>
<feature type="transmembrane region" description="Helical" evidence="1">
    <location>
        <begin position="6"/>
        <end position="24"/>
    </location>
</feature>
<gene>
    <name evidence="2" type="ORF">QR680_017693</name>
</gene>
<keyword evidence="1" id="KW-1133">Transmembrane helix</keyword>
<comment type="caution">
    <text evidence="2">The sequence shown here is derived from an EMBL/GenBank/DDBJ whole genome shotgun (WGS) entry which is preliminary data.</text>
</comment>
<keyword evidence="1" id="KW-0812">Transmembrane</keyword>
<dbReference type="PANTHER" id="PTHR37909">
    <property type="entry name" value="S-ADENOSYL-L-METHIONINE-DEPENDENT METHYLTRANSFERASES SUPERFAMILY PROTEIN"/>
    <property type="match status" value="1"/>
</dbReference>
<accession>A0AA39HGG6</accession>
<evidence type="ECO:0000256" key="1">
    <source>
        <dbReference type="SAM" id="Phobius"/>
    </source>
</evidence>
<dbReference type="EMBL" id="JAUCMV010000004">
    <property type="protein sequence ID" value="KAK0404909.1"/>
    <property type="molecule type" value="Genomic_DNA"/>
</dbReference>
<proteinExistence type="predicted"/>
<evidence type="ECO:0008006" key="4">
    <source>
        <dbReference type="Google" id="ProtNLM"/>
    </source>
</evidence>
<dbReference type="AlphaFoldDB" id="A0AA39HGG6"/>
<keyword evidence="1" id="KW-0472">Membrane</keyword>
<reference evidence="2" key="1">
    <citation type="submission" date="2023-06" db="EMBL/GenBank/DDBJ databases">
        <title>Genomic analysis of the entomopathogenic nematode Steinernema hermaphroditum.</title>
        <authorList>
            <person name="Schwarz E.M."/>
            <person name="Heppert J.K."/>
            <person name="Baniya A."/>
            <person name="Schwartz H.T."/>
            <person name="Tan C.-H."/>
            <person name="Antoshechkin I."/>
            <person name="Sternberg P.W."/>
            <person name="Goodrich-Blair H."/>
            <person name="Dillman A.R."/>
        </authorList>
    </citation>
    <scope>NUCLEOTIDE SEQUENCE</scope>
    <source>
        <strain evidence="2">PS9179</strain>
        <tissue evidence="2">Whole animal</tissue>
    </source>
</reference>
<organism evidence="2 3">
    <name type="scientific">Steinernema hermaphroditum</name>
    <dbReference type="NCBI Taxonomy" id="289476"/>
    <lineage>
        <taxon>Eukaryota</taxon>
        <taxon>Metazoa</taxon>
        <taxon>Ecdysozoa</taxon>
        <taxon>Nematoda</taxon>
        <taxon>Chromadorea</taxon>
        <taxon>Rhabditida</taxon>
        <taxon>Tylenchina</taxon>
        <taxon>Panagrolaimomorpha</taxon>
        <taxon>Strongyloidoidea</taxon>
        <taxon>Steinernematidae</taxon>
        <taxon>Steinernema</taxon>
    </lineage>
</organism>
<evidence type="ECO:0000313" key="3">
    <source>
        <dbReference type="Proteomes" id="UP001175271"/>
    </source>
</evidence>
<dbReference type="Gene3D" id="3.40.50.150">
    <property type="entry name" value="Vaccinia Virus protein VP39"/>
    <property type="match status" value="1"/>
</dbReference>
<sequence>MVVTIGVKPFILVGGLIVFLYLLFRWAFEPTTPQWQACPIVQPDSDAFFAKQENLFNTQCANKNKKPLNWTQFAKRVLRTKELWKGARNIRKKDNEGFGDFNADFKRLLPRIFETSQRNVIRIIELGSFKGRSTIEMARQCQELARESDKECQILAVDTWLASPEHYEAERDDISNLYEIFLSNIRHEDLTQVVFPFRLTSTAAAHVLHCYHINADVVFVDSNHEYDTVISELLMYYPLLRPHGLFIGDDFHIKTWPGVVQAVEEFAQKTSRPYEVVRNTWSLFKGDEPENYFWDKQ</sequence>
<protein>
    <recommendedName>
        <fullName evidence="4">Methyltransferase domain-containing protein</fullName>
    </recommendedName>
</protein>
<dbReference type="InterPro" id="IPR029063">
    <property type="entry name" value="SAM-dependent_MTases_sf"/>
</dbReference>
<dbReference type="Pfam" id="PF13578">
    <property type="entry name" value="Methyltransf_24"/>
    <property type="match status" value="1"/>
</dbReference>
<name>A0AA39HGG6_9BILA</name>
<dbReference type="Proteomes" id="UP001175271">
    <property type="component" value="Unassembled WGS sequence"/>
</dbReference>
<keyword evidence="3" id="KW-1185">Reference proteome</keyword>
<dbReference type="PANTHER" id="PTHR37909:SF1">
    <property type="entry name" value="S-ADENOSYL-L-METHIONINE-DEPENDENT METHYLTRANSFERASES SUPERFAMILY PROTEIN"/>
    <property type="match status" value="1"/>
</dbReference>
<evidence type="ECO:0000313" key="2">
    <source>
        <dbReference type="EMBL" id="KAK0404909.1"/>
    </source>
</evidence>